<sequence length="93" mass="9955">MAQGTGSGSRCRYTTTGERRLRRQAAPRARDDVGRVRRVAVRFGGGTTCVSSVVLARLKNPDSALQIGRIDGSDASEVIVGGGRNGKIRRRSL</sequence>
<feature type="region of interest" description="Disordered" evidence="1">
    <location>
        <begin position="1"/>
        <end position="31"/>
    </location>
</feature>
<evidence type="ECO:0000313" key="2">
    <source>
        <dbReference type="EMBL" id="KAF7286276.1"/>
    </source>
</evidence>
<reference evidence="2" key="1">
    <citation type="submission" date="2020-08" db="EMBL/GenBank/DDBJ databases">
        <title>Genome sequencing and assembly of the red palm weevil Rhynchophorus ferrugineus.</title>
        <authorList>
            <person name="Dias G.B."/>
            <person name="Bergman C.M."/>
            <person name="Manee M."/>
        </authorList>
    </citation>
    <scope>NUCLEOTIDE SEQUENCE</scope>
    <source>
        <strain evidence="2">AA-2017</strain>
        <tissue evidence="2">Whole larva</tissue>
    </source>
</reference>
<dbReference type="Proteomes" id="UP000625711">
    <property type="component" value="Unassembled WGS sequence"/>
</dbReference>
<evidence type="ECO:0000256" key="1">
    <source>
        <dbReference type="SAM" id="MobiDB-lite"/>
    </source>
</evidence>
<gene>
    <name evidence="2" type="ORF">GWI33_006360</name>
</gene>
<accession>A0A834MKY2</accession>
<dbReference type="AlphaFoldDB" id="A0A834MKY2"/>
<protein>
    <submittedName>
        <fullName evidence="2">Uncharacterized protein</fullName>
    </submittedName>
</protein>
<dbReference type="EMBL" id="JAACXV010000031">
    <property type="protein sequence ID" value="KAF7286276.1"/>
    <property type="molecule type" value="Genomic_DNA"/>
</dbReference>
<proteinExistence type="predicted"/>
<organism evidence="2 3">
    <name type="scientific">Rhynchophorus ferrugineus</name>
    <name type="common">Red palm weevil</name>
    <name type="synonym">Curculio ferrugineus</name>
    <dbReference type="NCBI Taxonomy" id="354439"/>
    <lineage>
        <taxon>Eukaryota</taxon>
        <taxon>Metazoa</taxon>
        <taxon>Ecdysozoa</taxon>
        <taxon>Arthropoda</taxon>
        <taxon>Hexapoda</taxon>
        <taxon>Insecta</taxon>
        <taxon>Pterygota</taxon>
        <taxon>Neoptera</taxon>
        <taxon>Endopterygota</taxon>
        <taxon>Coleoptera</taxon>
        <taxon>Polyphaga</taxon>
        <taxon>Cucujiformia</taxon>
        <taxon>Curculionidae</taxon>
        <taxon>Dryophthorinae</taxon>
        <taxon>Rhynchophorus</taxon>
    </lineage>
</organism>
<name>A0A834MKY2_RHYFE</name>
<keyword evidence="3" id="KW-1185">Reference proteome</keyword>
<comment type="caution">
    <text evidence="2">The sequence shown here is derived from an EMBL/GenBank/DDBJ whole genome shotgun (WGS) entry which is preliminary data.</text>
</comment>
<evidence type="ECO:0000313" key="3">
    <source>
        <dbReference type="Proteomes" id="UP000625711"/>
    </source>
</evidence>